<dbReference type="PANTHER" id="PTHR43245">
    <property type="entry name" value="BIFUNCTIONAL POLYMYXIN RESISTANCE PROTEIN ARNA"/>
    <property type="match status" value="1"/>
</dbReference>
<accession>A0ABW9DJ22</accession>
<dbReference type="InterPro" id="IPR050177">
    <property type="entry name" value="Lipid_A_modif_metabolic_enz"/>
</dbReference>
<gene>
    <name evidence="2" type="ORF">PQQ63_01310</name>
</gene>
<dbReference type="Pfam" id="PF01370">
    <property type="entry name" value="Epimerase"/>
    <property type="match status" value="1"/>
</dbReference>
<dbReference type="Gene3D" id="3.40.50.720">
    <property type="entry name" value="NAD(P)-binding Rossmann-like Domain"/>
    <property type="match status" value="1"/>
</dbReference>
<dbReference type="EMBL" id="JAQQCF010000001">
    <property type="protein sequence ID" value="MFM0635338.1"/>
    <property type="molecule type" value="Genomic_DNA"/>
</dbReference>
<dbReference type="InterPro" id="IPR001509">
    <property type="entry name" value="Epimerase_deHydtase"/>
</dbReference>
<evidence type="ECO:0000313" key="2">
    <source>
        <dbReference type="EMBL" id="MFM0635338.1"/>
    </source>
</evidence>
<organism evidence="2 3">
    <name type="scientific">Paraburkholderia metrosideri</name>
    <dbReference type="NCBI Taxonomy" id="580937"/>
    <lineage>
        <taxon>Bacteria</taxon>
        <taxon>Pseudomonadati</taxon>
        <taxon>Pseudomonadota</taxon>
        <taxon>Betaproteobacteria</taxon>
        <taxon>Burkholderiales</taxon>
        <taxon>Burkholderiaceae</taxon>
        <taxon>Paraburkholderia</taxon>
    </lineage>
</organism>
<proteinExistence type="predicted"/>
<comment type="caution">
    <text evidence="2">The sequence shown here is derived from an EMBL/GenBank/DDBJ whole genome shotgun (WGS) entry which is preliminary data.</text>
</comment>
<keyword evidence="3" id="KW-1185">Reference proteome</keyword>
<dbReference type="Proteomes" id="UP001629432">
    <property type="component" value="Unassembled WGS sequence"/>
</dbReference>
<dbReference type="CDD" id="cd05232">
    <property type="entry name" value="UDP_G4E_4_SDR_e"/>
    <property type="match status" value="1"/>
</dbReference>
<name>A0ABW9DJ22_9BURK</name>
<reference evidence="2 3" key="1">
    <citation type="journal article" date="2024" name="Chem. Sci.">
        <title>Discovery of megapolipeptins by genome mining of a Burkholderiales bacteria collection.</title>
        <authorList>
            <person name="Paulo B.S."/>
            <person name="Recchia M.J.J."/>
            <person name="Lee S."/>
            <person name="Fergusson C.H."/>
            <person name="Romanowski S.B."/>
            <person name="Hernandez A."/>
            <person name="Krull N."/>
            <person name="Liu D.Y."/>
            <person name="Cavanagh H."/>
            <person name="Bos A."/>
            <person name="Gray C.A."/>
            <person name="Murphy B.T."/>
            <person name="Linington R.G."/>
            <person name="Eustaquio A.S."/>
        </authorList>
    </citation>
    <scope>NUCLEOTIDE SEQUENCE [LARGE SCALE GENOMIC DNA]</scope>
    <source>
        <strain evidence="2 3">RL17-338-BIC-A</strain>
    </source>
</reference>
<dbReference type="PANTHER" id="PTHR43245:SF58">
    <property type="entry name" value="BLL5923 PROTEIN"/>
    <property type="match status" value="1"/>
</dbReference>
<dbReference type="SUPFAM" id="SSF51735">
    <property type="entry name" value="NAD(P)-binding Rossmann-fold domains"/>
    <property type="match status" value="1"/>
</dbReference>
<dbReference type="InterPro" id="IPR036291">
    <property type="entry name" value="NAD(P)-bd_dom_sf"/>
</dbReference>
<sequence length="318" mass="34286">MSRILVTGANGFVGRVVCRELVRGGHEVIGLVRRAGSCVDGVQEWVHDSKDFSGLGADWPQGLSVDGVVHTAARVHVMRDAALDPLAEFRATNVDGSQRVAEAAYRHGARRMVFVSSIKAVAETDAGQPLREDDPTSPQDAYGRSKLEAEQALASFGARTGLDIVIVRPPLVYGPDVRANFLSLMTAIARGVPLPFGSIGARRSIVYVGNLAQALAQCATDPRAARGCFHVADRDAPTVAELARSIGRHLRKPTRLVPMPTSWLRAAGWLMGRTESVDRLVGDLRVDTSRIQTVLGWQPPYSTDEGLAATAEWYSSTH</sequence>
<protein>
    <submittedName>
        <fullName evidence="2">SDR family oxidoreductase</fullName>
    </submittedName>
</protein>
<evidence type="ECO:0000259" key="1">
    <source>
        <dbReference type="Pfam" id="PF01370"/>
    </source>
</evidence>
<feature type="domain" description="NAD-dependent epimerase/dehydratase" evidence="1">
    <location>
        <begin position="4"/>
        <end position="224"/>
    </location>
</feature>
<evidence type="ECO:0000313" key="3">
    <source>
        <dbReference type="Proteomes" id="UP001629432"/>
    </source>
</evidence>